<comment type="subcellular location">
    <subcellularLocation>
        <location evidence="1">Golgi apparatus membrane</location>
        <topology evidence="1">Single-pass type II membrane protein</topology>
    </subcellularLocation>
</comment>
<dbReference type="PANTHER" id="PTHR32285:SF42">
    <property type="entry name" value="PROTEIN TRICHOME BIREFRINGENCE-LIKE 37"/>
    <property type="match status" value="1"/>
</dbReference>
<evidence type="ECO:0000256" key="10">
    <source>
        <dbReference type="ARBA" id="ARBA00023180"/>
    </source>
</evidence>
<evidence type="ECO:0000256" key="5">
    <source>
        <dbReference type="ARBA" id="ARBA00022968"/>
    </source>
</evidence>
<feature type="region of interest" description="Disordered" evidence="11">
    <location>
        <begin position="103"/>
        <end position="134"/>
    </location>
</feature>
<comment type="similarity">
    <text evidence="2">Belongs to the PC-esterase family. TBL subfamily.</text>
</comment>
<evidence type="ECO:0000256" key="3">
    <source>
        <dbReference type="ARBA" id="ARBA00022679"/>
    </source>
</evidence>
<keyword evidence="3" id="KW-0808">Transferase</keyword>
<evidence type="ECO:0000256" key="9">
    <source>
        <dbReference type="ARBA" id="ARBA00023157"/>
    </source>
</evidence>
<evidence type="ECO:0008006" key="16">
    <source>
        <dbReference type="Google" id="ProtNLM"/>
    </source>
</evidence>
<evidence type="ECO:0000256" key="8">
    <source>
        <dbReference type="ARBA" id="ARBA00023136"/>
    </source>
</evidence>
<dbReference type="InterPro" id="IPR025846">
    <property type="entry name" value="TBL_N"/>
</dbReference>
<evidence type="ECO:0000259" key="13">
    <source>
        <dbReference type="Pfam" id="PF14416"/>
    </source>
</evidence>
<dbReference type="OrthoDB" id="630188at2759"/>
<evidence type="ECO:0000256" key="7">
    <source>
        <dbReference type="ARBA" id="ARBA00023034"/>
    </source>
</evidence>
<name>A0A8J5RWD9_ZIZPA</name>
<keyword evidence="7" id="KW-0333">Golgi apparatus</keyword>
<comment type="caution">
    <text evidence="14">The sequence shown here is derived from an EMBL/GenBank/DDBJ whole genome shotgun (WGS) entry which is preliminary data.</text>
</comment>
<dbReference type="InterPro" id="IPR026057">
    <property type="entry name" value="TBL_C"/>
</dbReference>
<dbReference type="GO" id="GO:1990538">
    <property type="term" value="F:xylan O-acetyltransferase activity"/>
    <property type="evidence" value="ECO:0007669"/>
    <property type="project" value="UniProtKB-ARBA"/>
</dbReference>
<evidence type="ECO:0000256" key="2">
    <source>
        <dbReference type="ARBA" id="ARBA00007727"/>
    </source>
</evidence>
<keyword evidence="8" id="KW-0472">Membrane</keyword>
<dbReference type="EMBL" id="JAAALK010000288">
    <property type="protein sequence ID" value="KAG8056017.1"/>
    <property type="molecule type" value="Genomic_DNA"/>
</dbReference>
<dbReference type="Pfam" id="PF13839">
    <property type="entry name" value="PC-Esterase"/>
    <property type="match status" value="1"/>
</dbReference>
<gene>
    <name evidence="14" type="ORF">GUJ93_ZPchr0001g32131</name>
</gene>
<protein>
    <recommendedName>
        <fullName evidence="16">Trichome birefringence-like N-terminal domain-containing protein</fullName>
    </recommendedName>
</protein>
<evidence type="ECO:0000256" key="6">
    <source>
        <dbReference type="ARBA" id="ARBA00022989"/>
    </source>
</evidence>
<dbReference type="PANTHER" id="PTHR32285">
    <property type="entry name" value="PROTEIN TRICHOME BIREFRINGENCE-LIKE 9-RELATED"/>
    <property type="match status" value="1"/>
</dbReference>
<dbReference type="Pfam" id="PF14416">
    <property type="entry name" value="PMR5N"/>
    <property type="match status" value="1"/>
</dbReference>
<dbReference type="Proteomes" id="UP000729402">
    <property type="component" value="Unassembled WGS sequence"/>
</dbReference>
<proteinExistence type="inferred from homology"/>
<evidence type="ECO:0000313" key="15">
    <source>
        <dbReference type="Proteomes" id="UP000729402"/>
    </source>
</evidence>
<evidence type="ECO:0000256" key="11">
    <source>
        <dbReference type="SAM" id="MobiDB-lite"/>
    </source>
</evidence>
<keyword evidence="9" id="KW-1015">Disulfide bond</keyword>
<keyword evidence="6" id="KW-1133">Transmembrane helix</keyword>
<feature type="domain" description="Trichome birefringence-like N-terminal" evidence="13">
    <location>
        <begin position="246"/>
        <end position="299"/>
    </location>
</feature>
<evidence type="ECO:0000313" key="14">
    <source>
        <dbReference type="EMBL" id="KAG8056017.1"/>
    </source>
</evidence>
<feature type="compositionally biased region" description="Gly residues" evidence="11">
    <location>
        <begin position="110"/>
        <end position="119"/>
    </location>
</feature>
<keyword evidence="5" id="KW-0735">Signal-anchor</keyword>
<dbReference type="AlphaFoldDB" id="A0A8J5RWD9"/>
<dbReference type="InterPro" id="IPR029962">
    <property type="entry name" value="TBL"/>
</dbReference>
<keyword evidence="15" id="KW-1185">Reference proteome</keyword>
<reference evidence="14" key="1">
    <citation type="journal article" date="2021" name="bioRxiv">
        <title>Whole Genome Assembly and Annotation of Northern Wild Rice, Zizania palustris L., Supports a Whole Genome Duplication in the Zizania Genus.</title>
        <authorList>
            <person name="Haas M."/>
            <person name="Kono T."/>
            <person name="Macchietto M."/>
            <person name="Millas R."/>
            <person name="McGilp L."/>
            <person name="Shao M."/>
            <person name="Duquette J."/>
            <person name="Hirsch C.N."/>
            <person name="Kimball J."/>
        </authorList>
    </citation>
    <scope>NUCLEOTIDE SEQUENCE</scope>
    <source>
        <tissue evidence="14">Fresh leaf tissue</tissue>
    </source>
</reference>
<feature type="domain" description="Trichome birefringence-like C-terminal" evidence="12">
    <location>
        <begin position="300"/>
        <end position="562"/>
    </location>
</feature>
<evidence type="ECO:0000256" key="4">
    <source>
        <dbReference type="ARBA" id="ARBA00022692"/>
    </source>
</evidence>
<sequence length="565" mass="61644">MFLWAVRTACVLTCKRTEERRNQNTSYKLEARAPEARLNPNSYEQARRGGWSGTWIGRMAASSADRRLSKEPRMATMASVTDWLFSSFSSACCVGLHGARRRRRRREAGEAGGGDGGGGMRREAGEAGGGGGQRSVRYHAEHAAAALRGRLGTGLFDGTASLVRPQLVTLPLHCAKLSLTMALRRRLPCCLLLLAAAALACSVPAGGAAASVESTLGVRHIKPKHNATMQHGRGGGGGGGARSGLESCNMFQGSWVYDESLPMYDTSGCPFVEPEFDCQKYGRPDKQYLKYQWRPTSCELPMFDGLDFLSKWRGKKILFVGDSISLNQWESLACMLHAAAPAARTSYTRSTPLSTVTFQDYGLSVEHYRSTYLVDIVEEPVGRVLKLDSISGDAWLGADMLVFNTWHWWTHTGRDQPWDYVQDGGQVMKDMDRLTAFSKGMSTWARWVDSNVDTSKTRVYFQGISPTHYNGAEWGEGSRSCAQQTQPVAGSAYPAGPVPAQGAVRGALAGMSKPVFLLDITLLSQLRRDGHPSGYSGGHTGNDCSHWCLAGVPDAWNQIMYASLL</sequence>
<keyword evidence="4" id="KW-0812">Transmembrane</keyword>
<dbReference type="GO" id="GO:0000139">
    <property type="term" value="C:Golgi membrane"/>
    <property type="evidence" value="ECO:0007669"/>
    <property type="project" value="UniProtKB-SubCell"/>
</dbReference>
<evidence type="ECO:0000259" key="12">
    <source>
        <dbReference type="Pfam" id="PF13839"/>
    </source>
</evidence>
<accession>A0A8J5RWD9</accession>
<reference evidence="14" key="2">
    <citation type="submission" date="2021-02" db="EMBL/GenBank/DDBJ databases">
        <authorList>
            <person name="Kimball J.A."/>
            <person name="Haas M.W."/>
            <person name="Macchietto M."/>
            <person name="Kono T."/>
            <person name="Duquette J."/>
            <person name="Shao M."/>
        </authorList>
    </citation>
    <scope>NUCLEOTIDE SEQUENCE</scope>
    <source>
        <tissue evidence="14">Fresh leaf tissue</tissue>
    </source>
</reference>
<evidence type="ECO:0000256" key="1">
    <source>
        <dbReference type="ARBA" id="ARBA00004323"/>
    </source>
</evidence>
<organism evidence="14 15">
    <name type="scientific">Zizania palustris</name>
    <name type="common">Northern wild rice</name>
    <dbReference type="NCBI Taxonomy" id="103762"/>
    <lineage>
        <taxon>Eukaryota</taxon>
        <taxon>Viridiplantae</taxon>
        <taxon>Streptophyta</taxon>
        <taxon>Embryophyta</taxon>
        <taxon>Tracheophyta</taxon>
        <taxon>Spermatophyta</taxon>
        <taxon>Magnoliopsida</taxon>
        <taxon>Liliopsida</taxon>
        <taxon>Poales</taxon>
        <taxon>Poaceae</taxon>
        <taxon>BOP clade</taxon>
        <taxon>Oryzoideae</taxon>
        <taxon>Oryzeae</taxon>
        <taxon>Zizaniinae</taxon>
        <taxon>Zizania</taxon>
    </lineage>
</organism>
<keyword evidence="10" id="KW-0325">Glycoprotein</keyword>